<protein>
    <submittedName>
        <fullName evidence="1">Uncharacterized protein</fullName>
    </submittedName>
</protein>
<name>A0ABV1RHC7_9ALTE</name>
<organism evidence="1 2">
    <name type="scientific">Catenovulum sediminis</name>
    <dbReference type="NCBI Taxonomy" id="1740262"/>
    <lineage>
        <taxon>Bacteria</taxon>
        <taxon>Pseudomonadati</taxon>
        <taxon>Pseudomonadota</taxon>
        <taxon>Gammaproteobacteria</taxon>
        <taxon>Alteromonadales</taxon>
        <taxon>Alteromonadaceae</taxon>
        <taxon>Catenovulum</taxon>
    </lineage>
</organism>
<evidence type="ECO:0000313" key="2">
    <source>
        <dbReference type="Proteomes" id="UP001467690"/>
    </source>
</evidence>
<reference evidence="1 2" key="1">
    <citation type="submission" date="2024-06" db="EMBL/GenBank/DDBJ databases">
        <authorList>
            <person name="Chen R.Y."/>
        </authorList>
    </citation>
    <scope>NUCLEOTIDE SEQUENCE [LARGE SCALE GENOMIC DNA]</scope>
    <source>
        <strain evidence="1 2">D2</strain>
    </source>
</reference>
<keyword evidence="2" id="KW-1185">Reference proteome</keyword>
<dbReference type="EMBL" id="JBELOE010000210">
    <property type="protein sequence ID" value="MER2492347.1"/>
    <property type="molecule type" value="Genomic_DNA"/>
</dbReference>
<accession>A0ABV1RHC7</accession>
<sequence>MSKVELRCFCGQVYMAREADIKRGWGKTCSKSCAAIKRESKKPNATCAKTERKIDWGKKYKRPNEPLDKRYVERAKQEGYYPFNSENEMYEAMCDNPIEGR</sequence>
<gene>
    <name evidence="1" type="ORF">ABS311_10700</name>
</gene>
<dbReference type="Proteomes" id="UP001467690">
    <property type="component" value="Unassembled WGS sequence"/>
</dbReference>
<evidence type="ECO:0000313" key="1">
    <source>
        <dbReference type="EMBL" id="MER2492347.1"/>
    </source>
</evidence>
<proteinExistence type="predicted"/>
<dbReference type="RefSeq" id="WP_350401868.1">
    <property type="nucleotide sequence ID" value="NZ_JBELOE010000210.1"/>
</dbReference>
<comment type="caution">
    <text evidence="1">The sequence shown here is derived from an EMBL/GenBank/DDBJ whole genome shotgun (WGS) entry which is preliminary data.</text>
</comment>